<evidence type="ECO:0000259" key="3">
    <source>
        <dbReference type="PROSITE" id="PS50157"/>
    </source>
</evidence>
<gene>
    <name evidence="4" type="ORF">FMUND_12386</name>
</gene>
<keyword evidence="1" id="KW-0479">Metal-binding</keyword>
<sequence length="584" mass="64034">MLASFSVRIALGLSFRLPRPLTARAERTPTHDTLLISAHGASLLTVKSVDFGGGKDMAAQPISQETAMFIGCIISPIFPPDPLVSNSRLSFASVHGSMNSAYHRDRPGDQGRGNASYSSIDRSRNCDLLSFGRLHNTFRFQSAADIQGDTLKKKLDHTQPLEKPPARSFLSSPVNGFLSQRPPVEERFLAAQFPIRSGGNPGSLARTTETSIHSALYPRSTSFYYGDRPPNGSSYIDRLPRTRIKGNSCDNAIPTHSSYDFTGAGGMDMEDGQSLKRLHNDDAYVPSGQKRRATCPDDGYMFYLPSDPAWGRDSSSHGILPSVPTSWSMDPTSIATANSFGRGSPVGPSTGGISPTSCISPYTAPVSLDPNPQTSISSCKSIHPETTPGVSTAQSIGLQMPNATKVKGFFTCECCTRLKKLFPTIEELSDHKTGKQYKCLFCGARFKRSYEAMRHAKSFHVRSHSWSCSALSEYDNAFHDSTTKPGEADICGYCGDEFLRSGRGPGPGALSSGNPPRHATDQDWDERTRHLEKVHKFRECDSSKKFFRADHFRQHVKHSHAGTLGKWTNMLENACMLEEDKETK</sequence>
<dbReference type="Pfam" id="PF24537">
    <property type="entry name" value="zf-C2H2_fungi"/>
    <property type="match status" value="1"/>
</dbReference>
<reference evidence="4 5" key="1">
    <citation type="submission" date="2020-05" db="EMBL/GenBank/DDBJ databases">
        <title>Identification and distribution of gene clusters putatively required for synthesis of sphingolipid metabolism inhibitors in phylogenetically diverse species of the filamentous fungus Fusarium.</title>
        <authorList>
            <person name="Kim H.-S."/>
            <person name="Busman M."/>
            <person name="Brown D.W."/>
            <person name="Divon H."/>
            <person name="Uhlig S."/>
            <person name="Proctor R.H."/>
        </authorList>
    </citation>
    <scope>NUCLEOTIDE SEQUENCE [LARGE SCALE GENOMIC DNA]</scope>
    <source>
        <strain evidence="4 5">NRRL 66235</strain>
    </source>
</reference>
<dbReference type="OrthoDB" id="3524154at2759"/>
<dbReference type="InterPro" id="IPR057026">
    <property type="entry name" value="Znf-C2H2_ascomycetes"/>
</dbReference>
<dbReference type="AlphaFoldDB" id="A0A8H5Y2L2"/>
<organism evidence="4 5">
    <name type="scientific">Fusarium mundagurra</name>
    <dbReference type="NCBI Taxonomy" id="1567541"/>
    <lineage>
        <taxon>Eukaryota</taxon>
        <taxon>Fungi</taxon>
        <taxon>Dikarya</taxon>
        <taxon>Ascomycota</taxon>
        <taxon>Pezizomycotina</taxon>
        <taxon>Sordariomycetes</taxon>
        <taxon>Hypocreomycetidae</taxon>
        <taxon>Hypocreales</taxon>
        <taxon>Nectriaceae</taxon>
        <taxon>Fusarium</taxon>
        <taxon>Fusarium fujikuroi species complex</taxon>
    </lineage>
</organism>
<accession>A0A8H5Y2L2</accession>
<dbReference type="PROSITE" id="PS50157">
    <property type="entry name" value="ZINC_FINGER_C2H2_2"/>
    <property type="match status" value="1"/>
</dbReference>
<dbReference type="InterPro" id="IPR013087">
    <property type="entry name" value="Znf_C2H2_type"/>
</dbReference>
<evidence type="ECO:0000256" key="2">
    <source>
        <dbReference type="SAM" id="MobiDB-lite"/>
    </source>
</evidence>
<dbReference type="GO" id="GO:0008270">
    <property type="term" value="F:zinc ion binding"/>
    <property type="evidence" value="ECO:0007669"/>
    <property type="project" value="UniProtKB-KW"/>
</dbReference>
<protein>
    <submittedName>
        <fullName evidence="4">Zinc finger protein</fullName>
    </submittedName>
</protein>
<name>A0A8H5Y2L2_9HYPO</name>
<comment type="caution">
    <text evidence="4">The sequence shown here is derived from an EMBL/GenBank/DDBJ whole genome shotgun (WGS) entry which is preliminary data.</text>
</comment>
<proteinExistence type="predicted"/>
<keyword evidence="5" id="KW-1185">Reference proteome</keyword>
<keyword evidence="1" id="KW-0863">Zinc-finger</keyword>
<evidence type="ECO:0000256" key="1">
    <source>
        <dbReference type="PROSITE-ProRule" id="PRU00042"/>
    </source>
</evidence>
<keyword evidence="1" id="KW-0862">Zinc</keyword>
<dbReference type="Proteomes" id="UP000544331">
    <property type="component" value="Unassembled WGS sequence"/>
</dbReference>
<evidence type="ECO:0000313" key="5">
    <source>
        <dbReference type="Proteomes" id="UP000544331"/>
    </source>
</evidence>
<dbReference type="EMBL" id="JAAOAN010000509">
    <property type="protein sequence ID" value="KAF5704658.1"/>
    <property type="molecule type" value="Genomic_DNA"/>
</dbReference>
<dbReference type="PROSITE" id="PS00028">
    <property type="entry name" value="ZINC_FINGER_C2H2_1"/>
    <property type="match status" value="1"/>
</dbReference>
<evidence type="ECO:0000313" key="4">
    <source>
        <dbReference type="EMBL" id="KAF5704658.1"/>
    </source>
</evidence>
<feature type="region of interest" description="Disordered" evidence="2">
    <location>
        <begin position="504"/>
        <end position="524"/>
    </location>
</feature>
<feature type="domain" description="C2H2-type" evidence="3">
    <location>
        <begin position="437"/>
        <end position="465"/>
    </location>
</feature>